<feature type="region of interest" description="Disordered" evidence="1">
    <location>
        <begin position="1"/>
        <end position="73"/>
    </location>
</feature>
<evidence type="ECO:0000256" key="1">
    <source>
        <dbReference type="SAM" id="MobiDB-lite"/>
    </source>
</evidence>
<feature type="compositionally biased region" description="Basic and acidic residues" evidence="1">
    <location>
        <begin position="41"/>
        <end position="61"/>
    </location>
</feature>
<evidence type="ECO:0000313" key="2">
    <source>
        <dbReference type="EMBL" id="NEA14308.1"/>
    </source>
</evidence>
<gene>
    <name evidence="2" type="ORF">G3I29_01875</name>
</gene>
<dbReference type="EMBL" id="JAAGLQ010000042">
    <property type="protein sequence ID" value="NEA14308.1"/>
    <property type="molecule type" value="Genomic_DNA"/>
</dbReference>
<proteinExistence type="predicted"/>
<sequence length="73" mass="7493">MPADTGRTTLGQAVGEEAQRRWDKRRAAAGAGKTGAGKVSLTKDKDGRGKRTDGKDDKTAKEPLGGAPAAGKD</sequence>
<reference evidence="2 3" key="1">
    <citation type="submission" date="2020-01" db="EMBL/GenBank/DDBJ databases">
        <title>Insect and environment-associated Actinomycetes.</title>
        <authorList>
            <person name="Currrie C."/>
            <person name="Chevrette M."/>
            <person name="Carlson C."/>
            <person name="Stubbendieck R."/>
            <person name="Wendt-Pienkowski E."/>
        </authorList>
    </citation>
    <scope>NUCLEOTIDE SEQUENCE [LARGE SCALE GENOMIC DNA]</scope>
    <source>
        <strain evidence="2 3">SID11342</strain>
    </source>
</reference>
<organism evidence="2 3">
    <name type="scientific">Streptomyces halstedii</name>
    <dbReference type="NCBI Taxonomy" id="1944"/>
    <lineage>
        <taxon>Bacteria</taxon>
        <taxon>Bacillati</taxon>
        <taxon>Actinomycetota</taxon>
        <taxon>Actinomycetes</taxon>
        <taxon>Kitasatosporales</taxon>
        <taxon>Streptomycetaceae</taxon>
        <taxon>Streptomyces</taxon>
    </lineage>
</organism>
<dbReference type="AlphaFoldDB" id="A0A6N9TSG8"/>
<name>A0A6N9TSG8_STRHA</name>
<feature type="non-terminal residue" evidence="2">
    <location>
        <position position="73"/>
    </location>
</feature>
<accession>A0A6N9TSG8</accession>
<comment type="caution">
    <text evidence="2">The sequence shown here is derived from an EMBL/GenBank/DDBJ whole genome shotgun (WGS) entry which is preliminary data.</text>
</comment>
<evidence type="ECO:0000313" key="3">
    <source>
        <dbReference type="Proteomes" id="UP000471293"/>
    </source>
</evidence>
<dbReference type="Proteomes" id="UP000471293">
    <property type="component" value="Unassembled WGS sequence"/>
</dbReference>
<feature type="compositionally biased region" description="Polar residues" evidence="1">
    <location>
        <begin position="1"/>
        <end position="11"/>
    </location>
</feature>
<protein>
    <submittedName>
        <fullName evidence="2">ATP/GTP-binding protein</fullName>
    </submittedName>
</protein>